<keyword evidence="8" id="KW-1185">Reference proteome</keyword>
<feature type="domain" description="Choline/carnitine acyltransferase" evidence="6">
    <location>
        <begin position="32"/>
        <end position="466"/>
    </location>
</feature>
<organism evidence="7 8">
    <name type="scientific">Chaetomium strumarium</name>
    <dbReference type="NCBI Taxonomy" id="1170767"/>
    <lineage>
        <taxon>Eukaryota</taxon>
        <taxon>Fungi</taxon>
        <taxon>Dikarya</taxon>
        <taxon>Ascomycota</taxon>
        <taxon>Pezizomycotina</taxon>
        <taxon>Sordariomycetes</taxon>
        <taxon>Sordariomycetidae</taxon>
        <taxon>Sordariales</taxon>
        <taxon>Chaetomiaceae</taxon>
        <taxon>Chaetomium</taxon>
    </lineage>
</organism>
<evidence type="ECO:0000259" key="6">
    <source>
        <dbReference type="Pfam" id="PF00755"/>
    </source>
</evidence>
<comment type="caution">
    <text evidence="7">The sequence shown here is derived from an EMBL/GenBank/DDBJ whole genome shotgun (WGS) entry which is preliminary data.</text>
</comment>
<evidence type="ECO:0000313" key="8">
    <source>
        <dbReference type="Proteomes" id="UP001273166"/>
    </source>
</evidence>
<feature type="active site" description="Proton acceptor" evidence="4">
    <location>
        <position position="294"/>
    </location>
</feature>
<evidence type="ECO:0000313" key="7">
    <source>
        <dbReference type="EMBL" id="KAK3305224.1"/>
    </source>
</evidence>
<dbReference type="AlphaFoldDB" id="A0AAJ0M180"/>
<proteinExistence type="inferred from homology"/>
<keyword evidence="5" id="KW-1133">Transmembrane helix</keyword>
<dbReference type="InterPro" id="IPR000542">
    <property type="entry name" value="Carn_acyl_trans"/>
</dbReference>
<protein>
    <recommendedName>
        <fullName evidence="6">Choline/carnitine acyltransferase domain-containing protein</fullName>
    </recommendedName>
</protein>
<feature type="transmembrane region" description="Helical" evidence="5">
    <location>
        <begin position="849"/>
        <end position="871"/>
    </location>
</feature>
<evidence type="ECO:0000256" key="4">
    <source>
        <dbReference type="PIRSR" id="PIRSR600542-1"/>
    </source>
</evidence>
<dbReference type="Gene3D" id="1.20.58.340">
    <property type="entry name" value="Magnesium transport protein CorA, transmembrane region"/>
    <property type="match status" value="1"/>
</dbReference>
<dbReference type="Gene3D" id="3.30.559.10">
    <property type="entry name" value="Chloramphenicol acetyltransferase-like domain"/>
    <property type="match status" value="1"/>
</dbReference>
<evidence type="ECO:0000256" key="5">
    <source>
        <dbReference type="SAM" id="Phobius"/>
    </source>
</evidence>
<dbReference type="SUPFAM" id="SSF52777">
    <property type="entry name" value="CoA-dependent acyltransferases"/>
    <property type="match status" value="2"/>
</dbReference>
<keyword evidence="2" id="KW-0808">Transferase</keyword>
<reference evidence="7" key="2">
    <citation type="submission" date="2023-06" db="EMBL/GenBank/DDBJ databases">
        <authorList>
            <consortium name="Lawrence Berkeley National Laboratory"/>
            <person name="Mondo S.J."/>
            <person name="Hensen N."/>
            <person name="Bonometti L."/>
            <person name="Westerberg I."/>
            <person name="Brannstrom I.O."/>
            <person name="Guillou S."/>
            <person name="Cros-Aarteil S."/>
            <person name="Calhoun S."/>
            <person name="Haridas S."/>
            <person name="Kuo A."/>
            <person name="Pangilinan J."/>
            <person name="Riley R."/>
            <person name="Labutti K."/>
            <person name="Andreopoulos B."/>
            <person name="Lipzen A."/>
            <person name="Chen C."/>
            <person name="Yanf M."/>
            <person name="Daum C."/>
            <person name="Ng V."/>
            <person name="Clum A."/>
            <person name="Steindorff A."/>
            <person name="Ohm R."/>
            <person name="Martin F."/>
            <person name="Silar P."/>
            <person name="Natvig D."/>
            <person name="Lalanne C."/>
            <person name="Gautier V."/>
            <person name="Ament-Velasquez S.L."/>
            <person name="Kruys A."/>
            <person name="Hutchinson M.I."/>
            <person name="Powell A.J."/>
            <person name="Barry K."/>
            <person name="Miller A.N."/>
            <person name="Grigoriev I.V."/>
            <person name="Debuchy R."/>
            <person name="Gladieux P."/>
            <person name="Thoren M.H."/>
            <person name="Johannesson H."/>
        </authorList>
    </citation>
    <scope>NUCLEOTIDE SEQUENCE</scope>
    <source>
        <strain evidence="7">CBS 333.67</strain>
    </source>
</reference>
<dbReference type="Pfam" id="PF00755">
    <property type="entry name" value="Carn_acyltransf"/>
    <property type="match status" value="1"/>
</dbReference>
<accession>A0AAJ0M180</accession>
<keyword evidence="3" id="KW-0012">Acyltransferase</keyword>
<dbReference type="InterPro" id="IPR039551">
    <property type="entry name" value="Cho/carn_acyl_trans"/>
</dbReference>
<dbReference type="EMBL" id="JAUDZG010000004">
    <property type="protein sequence ID" value="KAK3305224.1"/>
    <property type="molecule type" value="Genomic_DNA"/>
</dbReference>
<evidence type="ECO:0000256" key="3">
    <source>
        <dbReference type="ARBA" id="ARBA00023315"/>
    </source>
</evidence>
<dbReference type="GO" id="GO:0005777">
    <property type="term" value="C:peroxisome"/>
    <property type="evidence" value="ECO:0007669"/>
    <property type="project" value="TreeGrafter"/>
</dbReference>
<keyword evidence="5" id="KW-0812">Transmembrane</keyword>
<comment type="similarity">
    <text evidence="1">Belongs to the carnitine/choline acetyltransferase family.</text>
</comment>
<feature type="transmembrane region" description="Helical" evidence="5">
    <location>
        <begin position="883"/>
        <end position="904"/>
    </location>
</feature>
<evidence type="ECO:0000256" key="2">
    <source>
        <dbReference type="ARBA" id="ARBA00022679"/>
    </source>
</evidence>
<dbReference type="GO" id="GO:0008458">
    <property type="term" value="F:carnitine O-octanoyltransferase activity"/>
    <property type="evidence" value="ECO:0007669"/>
    <property type="project" value="TreeGrafter"/>
</dbReference>
<dbReference type="RefSeq" id="XP_062721004.1">
    <property type="nucleotide sequence ID" value="XM_062867432.1"/>
</dbReference>
<dbReference type="GeneID" id="87886261"/>
<gene>
    <name evidence="7" type="ORF">B0T15DRAFT_502366</name>
</gene>
<dbReference type="PANTHER" id="PTHR22589:SF67">
    <property type="entry name" value="PEROXISOMAL CARNITINE O-OCTANOYLTRANSFERASE"/>
    <property type="match status" value="1"/>
</dbReference>
<name>A0AAJ0M180_9PEZI</name>
<dbReference type="PANTHER" id="PTHR22589">
    <property type="entry name" value="CARNITINE O-ACYLTRANSFERASE"/>
    <property type="match status" value="1"/>
</dbReference>
<reference evidence="7" key="1">
    <citation type="journal article" date="2023" name="Mol. Phylogenet. Evol.">
        <title>Genome-scale phylogeny and comparative genomics of the fungal order Sordariales.</title>
        <authorList>
            <person name="Hensen N."/>
            <person name="Bonometti L."/>
            <person name="Westerberg I."/>
            <person name="Brannstrom I.O."/>
            <person name="Guillou S."/>
            <person name="Cros-Aarteil S."/>
            <person name="Calhoun S."/>
            <person name="Haridas S."/>
            <person name="Kuo A."/>
            <person name="Mondo S."/>
            <person name="Pangilinan J."/>
            <person name="Riley R."/>
            <person name="LaButti K."/>
            <person name="Andreopoulos B."/>
            <person name="Lipzen A."/>
            <person name="Chen C."/>
            <person name="Yan M."/>
            <person name="Daum C."/>
            <person name="Ng V."/>
            <person name="Clum A."/>
            <person name="Steindorff A."/>
            <person name="Ohm R.A."/>
            <person name="Martin F."/>
            <person name="Silar P."/>
            <person name="Natvig D.O."/>
            <person name="Lalanne C."/>
            <person name="Gautier V."/>
            <person name="Ament-Velasquez S.L."/>
            <person name="Kruys A."/>
            <person name="Hutchinson M.I."/>
            <person name="Powell A.J."/>
            <person name="Barry K."/>
            <person name="Miller A.N."/>
            <person name="Grigoriev I.V."/>
            <person name="Debuchy R."/>
            <person name="Gladieux P."/>
            <person name="Hiltunen Thoren M."/>
            <person name="Johannesson H."/>
        </authorList>
    </citation>
    <scope>NUCLEOTIDE SEQUENCE</scope>
    <source>
        <strain evidence="7">CBS 333.67</strain>
    </source>
</reference>
<dbReference type="InterPro" id="IPR023213">
    <property type="entry name" value="CAT-like_dom_sf"/>
</dbReference>
<dbReference type="Gene3D" id="3.30.559.70">
    <property type="entry name" value="Choline/Carnitine o-acyltransferase, domain 2"/>
    <property type="match status" value="1"/>
</dbReference>
<evidence type="ECO:0000256" key="1">
    <source>
        <dbReference type="ARBA" id="ARBA00005232"/>
    </source>
</evidence>
<sequence length="953" mass="106703">MPGPRSIASVPPAPQYGPTLEASLELLDVMGYQGKDKVVETLAFVGAELKERFEAAARTKHISKKNWVTSEYRDRFLRLRGPLVNTTLVGLMKTPPGSSYALTTAAMLLYAVAKVYRSSDIVKTFGTDGGSKKFETRQLREGFATVRIPGIKADSFQTSPGSRHALVWYNGLVFEVQILNGTYEPVPLNIIMRQLLEIQSQCSKQTSDTPTVATLSSYLPRADWAGRRASLLRTHPGEMKILETAITSIGIERQRPSNSKEAVAQRQGFSTVYSDQTLGYLVFPSGSYVYRGEHGALDGGAALRIAEAIGRVMESIPEPIRSAAFSKAAPASSKAAPRPRRINLPPVTVHVDVSKTRPSFLQASETGIIQRSEDDLRKLKHQRLYGFVLQMALQVALQHVSPNSFTSLIEATSTRDFAYGRCDPNWLITHESKRFCSTLITGATDRDSQQLFEAAYKKYMSSLRRTRQSFALAANIDLLHSAVTELKDKRAKSVLLPIFPPLWARDAYLQGYSSDQLFDPLYESEQRYEAIELRTFHDKATTKACTEGGQKDLATPNLQTVNKEELCTWLLSEVGHGEAGSQCLPQASATTSTLRLVHIRQQGRGLLISPSALDRILDGMKADPAIRYMICRDYDGFHEWRGGGYRLTRFYGLALFALVWTFDPVSMTTTALFIDRAGGSHRFEEFVDVLRGYQSHMHTPSLLCFVSCYFLLELFDRETVGERLQTVQYIEMRTGFAPDMNSFADLSWGRHHRLHWDIDQLSWLLREVNDVTINISNHVRHQESSRVLLGKLCHRSNGTCQPIEYILYLKVRAERLSTVLFALLTHEDASSSIALAAAAKHDSSSMKTIAVMTMAFLPATFFAALFAVPSLQWDQSTVVQDNFWVYWAFTAPTTVLVFLIWLLATKRPWLYGLGWELECDRFVGPGLLGFRSVVVCNLDVHSHEVTGRRALLA</sequence>
<keyword evidence="5" id="KW-0472">Membrane</keyword>
<dbReference type="InterPro" id="IPR042231">
    <property type="entry name" value="Cho/carn_acyl_trans_2"/>
</dbReference>
<dbReference type="Proteomes" id="UP001273166">
    <property type="component" value="Unassembled WGS sequence"/>
</dbReference>